<organism evidence="7">
    <name type="scientific">hydrothermal vent metagenome</name>
    <dbReference type="NCBI Taxonomy" id="652676"/>
    <lineage>
        <taxon>unclassified sequences</taxon>
        <taxon>metagenomes</taxon>
        <taxon>ecological metagenomes</taxon>
    </lineage>
</organism>
<dbReference type="FunFam" id="3.20.20.70:FF:000016">
    <property type="entry name" value="Triosephosphate isomerase"/>
    <property type="match status" value="1"/>
</dbReference>
<dbReference type="InterPro" id="IPR022896">
    <property type="entry name" value="TrioseP_Isoase_bac/euk"/>
</dbReference>
<dbReference type="InterPro" id="IPR020861">
    <property type="entry name" value="Triosephosphate_isomerase_AS"/>
</dbReference>
<evidence type="ECO:0000313" key="7">
    <source>
        <dbReference type="EMBL" id="VAW20501.1"/>
    </source>
</evidence>
<dbReference type="Gene3D" id="3.20.20.70">
    <property type="entry name" value="Aldolase class I"/>
    <property type="match status" value="1"/>
</dbReference>
<dbReference type="HAMAP" id="MF_00147_B">
    <property type="entry name" value="TIM_B"/>
    <property type="match status" value="1"/>
</dbReference>
<dbReference type="PANTHER" id="PTHR21139:SF42">
    <property type="entry name" value="TRIOSEPHOSPHATE ISOMERASE"/>
    <property type="match status" value="1"/>
</dbReference>
<dbReference type="AlphaFoldDB" id="A0A3B0TPC9"/>
<sequence length="259" mass="27354">MNSEIKPLIAGNWKMNGLTEDLSQIRSMALSLRNDPAHRCEVLICPPVTLLAQTTKICLSGSVVSGAQNGHMAKSGAHTGDIGASMLADAGAQYIIVGHSERRADHGETDGVVNAKARAALDAQTTPIICVGETHAERLGALAMTVVEKQLNGSVPNLENFDKRVIAKNLVIAYEPVWAIGTGLVPELDDIKTMHVAIRDWLVERFGEEGAGVRILYGGSMKPSNAADILAIPNVNGGLIGGASLKAKDFLAIIRSACE</sequence>
<dbReference type="GO" id="GO:0046166">
    <property type="term" value="P:glyceraldehyde-3-phosphate biosynthetic process"/>
    <property type="evidence" value="ECO:0007669"/>
    <property type="project" value="TreeGrafter"/>
</dbReference>
<name>A0A3B0TPC9_9ZZZZ</name>
<reference evidence="7" key="1">
    <citation type="submission" date="2018-06" db="EMBL/GenBank/DDBJ databases">
        <authorList>
            <person name="Zhirakovskaya E."/>
        </authorList>
    </citation>
    <scope>NUCLEOTIDE SEQUENCE</scope>
</reference>
<dbReference type="SUPFAM" id="SSF51351">
    <property type="entry name" value="Triosephosphate isomerase (TIM)"/>
    <property type="match status" value="1"/>
</dbReference>
<evidence type="ECO:0000256" key="3">
    <source>
        <dbReference type="ARBA" id="ARBA00022432"/>
    </source>
</evidence>
<keyword evidence="3" id="KW-0312">Gluconeogenesis</keyword>
<evidence type="ECO:0000256" key="2">
    <source>
        <dbReference type="ARBA" id="ARBA00011940"/>
    </source>
</evidence>
<keyword evidence="4" id="KW-0963">Cytoplasm</keyword>
<dbReference type="InterPro" id="IPR035990">
    <property type="entry name" value="TIM_sf"/>
</dbReference>
<dbReference type="PANTHER" id="PTHR21139">
    <property type="entry name" value="TRIOSEPHOSPHATE ISOMERASE"/>
    <property type="match status" value="1"/>
</dbReference>
<dbReference type="GO" id="GO:0006094">
    <property type="term" value="P:gluconeogenesis"/>
    <property type="evidence" value="ECO:0007669"/>
    <property type="project" value="UniProtKB-KW"/>
</dbReference>
<proteinExistence type="inferred from homology"/>
<keyword evidence="6 7" id="KW-0413">Isomerase</keyword>
<dbReference type="InterPro" id="IPR000652">
    <property type="entry name" value="Triosephosphate_isomerase"/>
</dbReference>
<dbReference type="GO" id="GO:0004807">
    <property type="term" value="F:triose-phosphate isomerase activity"/>
    <property type="evidence" value="ECO:0007669"/>
    <property type="project" value="UniProtKB-EC"/>
</dbReference>
<dbReference type="GO" id="GO:0019563">
    <property type="term" value="P:glycerol catabolic process"/>
    <property type="evidence" value="ECO:0007669"/>
    <property type="project" value="TreeGrafter"/>
</dbReference>
<evidence type="ECO:0000256" key="5">
    <source>
        <dbReference type="ARBA" id="ARBA00023152"/>
    </source>
</evidence>
<protein>
    <recommendedName>
        <fullName evidence="2">triose-phosphate isomerase</fullName>
        <ecNumber evidence="2">5.3.1.1</ecNumber>
    </recommendedName>
</protein>
<dbReference type="GO" id="GO:0006096">
    <property type="term" value="P:glycolytic process"/>
    <property type="evidence" value="ECO:0007669"/>
    <property type="project" value="UniProtKB-KW"/>
</dbReference>
<dbReference type="CDD" id="cd00311">
    <property type="entry name" value="TIM"/>
    <property type="match status" value="1"/>
</dbReference>
<accession>A0A3B0TPC9</accession>
<dbReference type="PROSITE" id="PS51440">
    <property type="entry name" value="TIM_2"/>
    <property type="match status" value="1"/>
</dbReference>
<dbReference type="PROSITE" id="PS00171">
    <property type="entry name" value="TIM_1"/>
    <property type="match status" value="1"/>
</dbReference>
<comment type="pathway">
    <text evidence="1">Carbohydrate degradation; glycolysis; D-glyceraldehyde 3-phosphate from glycerone phosphate: step 1/1.</text>
</comment>
<evidence type="ECO:0000256" key="4">
    <source>
        <dbReference type="ARBA" id="ARBA00022490"/>
    </source>
</evidence>
<dbReference type="InterPro" id="IPR013785">
    <property type="entry name" value="Aldolase_TIM"/>
</dbReference>
<evidence type="ECO:0000256" key="6">
    <source>
        <dbReference type="ARBA" id="ARBA00023235"/>
    </source>
</evidence>
<dbReference type="EMBL" id="UOEQ01000280">
    <property type="protein sequence ID" value="VAW20501.1"/>
    <property type="molecule type" value="Genomic_DNA"/>
</dbReference>
<dbReference type="NCBIfam" id="TIGR00419">
    <property type="entry name" value="tim"/>
    <property type="match status" value="1"/>
</dbReference>
<dbReference type="GO" id="GO:0005829">
    <property type="term" value="C:cytosol"/>
    <property type="evidence" value="ECO:0007669"/>
    <property type="project" value="TreeGrafter"/>
</dbReference>
<evidence type="ECO:0000256" key="1">
    <source>
        <dbReference type="ARBA" id="ARBA00004680"/>
    </source>
</evidence>
<gene>
    <name evidence="7" type="ORF">MNBD_ALPHA11-1342</name>
</gene>
<dbReference type="EC" id="5.3.1.1" evidence="2"/>
<dbReference type="Pfam" id="PF00121">
    <property type="entry name" value="TIM"/>
    <property type="match status" value="1"/>
</dbReference>
<keyword evidence="5" id="KW-0324">Glycolysis</keyword>